<dbReference type="GO" id="GO:0032545">
    <property type="term" value="C:CURI complex"/>
    <property type="evidence" value="ECO:0007669"/>
    <property type="project" value="TreeGrafter"/>
</dbReference>
<dbReference type="Pfam" id="PF03813">
    <property type="entry name" value="Nrap"/>
    <property type="match status" value="1"/>
</dbReference>
<keyword evidence="11" id="KW-1185">Reference proteome</keyword>
<keyword evidence="4 5" id="KW-0539">Nucleus</keyword>
<name>A0AAE0DFT9_9LECA</name>
<evidence type="ECO:0000256" key="1">
    <source>
        <dbReference type="ARBA" id="ARBA00004604"/>
    </source>
</evidence>
<comment type="similarity">
    <text evidence="2 5">Belongs to the NRAP family.</text>
</comment>
<feature type="compositionally biased region" description="Polar residues" evidence="6">
    <location>
        <begin position="42"/>
        <end position="52"/>
    </location>
</feature>
<organism evidence="10 11">
    <name type="scientific">Lepraria neglecta</name>
    <dbReference type="NCBI Taxonomy" id="209136"/>
    <lineage>
        <taxon>Eukaryota</taxon>
        <taxon>Fungi</taxon>
        <taxon>Dikarya</taxon>
        <taxon>Ascomycota</taxon>
        <taxon>Pezizomycotina</taxon>
        <taxon>Lecanoromycetes</taxon>
        <taxon>OSLEUM clade</taxon>
        <taxon>Lecanoromycetidae</taxon>
        <taxon>Lecanorales</taxon>
        <taxon>Lecanorineae</taxon>
        <taxon>Stereocaulaceae</taxon>
        <taxon>Lepraria</taxon>
    </lineage>
</organism>
<dbReference type="InterPro" id="IPR005554">
    <property type="entry name" value="NOL6/Upt22"/>
</dbReference>
<evidence type="ECO:0000259" key="9">
    <source>
        <dbReference type="Pfam" id="PF17404"/>
    </source>
</evidence>
<dbReference type="GO" id="GO:0032040">
    <property type="term" value="C:small-subunit processome"/>
    <property type="evidence" value="ECO:0007669"/>
    <property type="project" value="TreeGrafter"/>
</dbReference>
<dbReference type="InterPro" id="IPR035368">
    <property type="entry name" value="Nrap_D3"/>
</dbReference>
<comment type="subcellular location">
    <subcellularLocation>
        <location evidence="1 5">Nucleus</location>
        <location evidence="1 5">Nucleolus</location>
    </subcellularLocation>
</comment>
<evidence type="ECO:0000313" key="11">
    <source>
        <dbReference type="Proteomes" id="UP001276659"/>
    </source>
</evidence>
<feature type="domain" description="Nrap protein" evidence="9">
    <location>
        <begin position="492"/>
        <end position="634"/>
    </location>
</feature>
<dbReference type="Gene3D" id="1.10.1410.10">
    <property type="match status" value="1"/>
</dbReference>
<dbReference type="InterPro" id="IPR035367">
    <property type="entry name" value="Nrap_D2"/>
</dbReference>
<dbReference type="Pfam" id="PF17403">
    <property type="entry name" value="Nrap_D2"/>
    <property type="match status" value="1"/>
</dbReference>
<dbReference type="PANTHER" id="PTHR17972">
    <property type="entry name" value="NUCLEOLAR RNA-ASSOCIATED PROTEIN"/>
    <property type="match status" value="1"/>
</dbReference>
<feature type="compositionally biased region" description="Basic residues" evidence="6">
    <location>
        <begin position="1"/>
        <end position="11"/>
    </location>
</feature>
<comment type="caution">
    <text evidence="10">The sequence shown here is derived from an EMBL/GenBank/DDBJ whole genome shotgun (WGS) entry which is preliminary data.</text>
</comment>
<evidence type="ECO:0000256" key="2">
    <source>
        <dbReference type="ARBA" id="ARBA00006674"/>
    </source>
</evidence>
<evidence type="ECO:0000313" key="10">
    <source>
        <dbReference type="EMBL" id="KAK3168041.1"/>
    </source>
</evidence>
<dbReference type="EMBL" id="JASNWA010000010">
    <property type="protein sequence ID" value="KAK3168041.1"/>
    <property type="molecule type" value="Genomic_DNA"/>
</dbReference>
<evidence type="ECO:0000256" key="6">
    <source>
        <dbReference type="SAM" id="MobiDB-lite"/>
    </source>
</evidence>
<dbReference type="GO" id="GO:0003723">
    <property type="term" value="F:RNA binding"/>
    <property type="evidence" value="ECO:0007669"/>
    <property type="project" value="UniProtKB-KW"/>
</dbReference>
<evidence type="ECO:0000256" key="3">
    <source>
        <dbReference type="ARBA" id="ARBA00022884"/>
    </source>
</evidence>
<dbReference type="PANTHER" id="PTHR17972:SF0">
    <property type="entry name" value="NUCLEOLAR PROTEIN 6"/>
    <property type="match status" value="1"/>
</dbReference>
<dbReference type="Proteomes" id="UP001276659">
    <property type="component" value="Unassembled WGS sequence"/>
</dbReference>
<evidence type="ECO:0000259" key="8">
    <source>
        <dbReference type="Pfam" id="PF17403"/>
    </source>
</evidence>
<dbReference type="InterPro" id="IPR035082">
    <property type="entry name" value="Nrap_D1"/>
</dbReference>
<dbReference type="GO" id="GO:0006409">
    <property type="term" value="P:tRNA export from nucleus"/>
    <property type="evidence" value="ECO:0007669"/>
    <property type="project" value="TreeGrafter"/>
</dbReference>
<keyword evidence="5" id="KW-0698">rRNA processing</keyword>
<reference evidence="10" key="1">
    <citation type="submission" date="2022-11" db="EMBL/GenBank/DDBJ databases">
        <title>Chromosomal genome sequence assembly and mating type (MAT) locus characterization of the leprose asexual lichenized fungus Lepraria neglecta (Nyl.) Erichsen.</title>
        <authorList>
            <person name="Allen J.L."/>
            <person name="Pfeffer B."/>
        </authorList>
    </citation>
    <scope>NUCLEOTIDE SEQUENCE</scope>
    <source>
        <strain evidence="10">Allen 5258</strain>
    </source>
</reference>
<dbReference type="GO" id="GO:0006364">
    <property type="term" value="P:rRNA processing"/>
    <property type="evidence" value="ECO:0007669"/>
    <property type="project" value="UniProtKB-KW"/>
</dbReference>
<keyword evidence="5" id="KW-0687">Ribonucleoprotein</keyword>
<feature type="domain" description="Nrap protein" evidence="8">
    <location>
        <begin position="337"/>
        <end position="476"/>
    </location>
</feature>
<keyword evidence="5" id="KW-0690">Ribosome biogenesis</keyword>
<accession>A0AAE0DFT9</accession>
<evidence type="ECO:0000256" key="5">
    <source>
        <dbReference type="RuleBase" id="RU364032"/>
    </source>
</evidence>
<proteinExistence type="inferred from homology"/>
<protein>
    <recommendedName>
        <fullName evidence="5">U3 small nucleolar RNA-associated protein 22</fullName>
    </recommendedName>
</protein>
<sequence length="641" mass="71143">MAPPAHKKRKLFPPPVGNGDNGISYNMDSEESSVEYSKVAKGTTSTRSSLPTRKQGKHCSTPAPNGAYNLSMFQLQVDELLSEVRPHDGRMIKAENALRKLKSIIERIPNREPKAVLQAKREQHDSHTARIPFPNPRPEKDAKYMLAYSKPANINVVGSYARKTAIQVGDQLGIDLAVTMPSVRLIPRVFAQMLTHTKSVFQEKDYLNYRYFHKRAYYLACIATAIEEAEKCTFVINYVYQNDNHLQPIIAVSPGDGEDDFSRSKCQIRIILAAEGATFPLSKTLPNKNCIRLKAEGGTSNDRTTMPTPFYNASLRSECSSLAYLKHLHGASLQSDSFADACVLGSVWLRQRSRGTGLASGGFGAFEWACMTALLLQGGGPKGKPMLSKGYSSYKLFQATLQFLSMTDLVAKPVLVEADAVDVSAPEHPVLFDGARGMNILFKMTPWSYAMLKHDASGTLKLQNDPLSDHFDACFVASLNDPKQRFGSIVLLPLRQLRASATQTADAIGDDMAFCRQAYQVLKTGLGDRVSLIHMKPPGKPAWSPASSKQHPESTSRIQIGLLLNPEQVNRTVDRGPSAEDKEEAAAFHRFWGEKAELRRFKDGSIQESLIWSQNDPRENVLEQIVTYIIRRHIREDITGA</sequence>
<feature type="domain" description="Nrap protein" evidence="7">
    <location>
        <begin position="197"/>
        <end position="332"/>
    </location>
</feature>
<gene>
    <name evidence="10" type="ORF">OEA41_004487</name>
</gene>
<dbReference type="GO" id="GO:0034456">
    <property type="term" value="C:UTP-C complex"/>
    <property type="evidence" value="ECO:0007669"/>
    <property type="project" value="TreeGrafter"/>
</dbReference>
<dbReference type="Pfam" id="PF17404">
    <property type="entry name" value="Nrap_D3"/>
    <property type="match status" value="1"/>
</dbReference>
<feature type="region of interest" description="Disordered" evidence="6">
    <location>
        <begin position="1"/>
        <end position="63"/>
    </location>
</feature>
<dbReference type="AlphaFoldDB" id="A0AAE0DFT9"/>
<evidence type="ECO:0000259" key="7">
    <source>
        <dbReference type="Pfam" id="PF03813"/>
    </source>
</evidence>
<evidence type="ECO:0000256" key="4">
    <source>
        <dbReference type="ARBA" id="ARBA00023242"/>
    </source>
</evidence>
<keyword evidence="3 5" id="KW-0694">RNA-binding</keyword>